<dbReference type="GO" id="GO:0070482">
    <property type="term" value="P:response to oxygen levels"/>
    <property type="evidence" value="ECO:0007669"/>
    <property type="project" value="TreeGrafter"/>
</dbReference>
<feature type="compositionally biased region" description="Basic and acidic residues" evidence="5">
    <location>
        <begin position="373"/>
        <end position="387"/>
    </location>
</feature>
<feature type="compositionally biased region" description="Polar residues" evidence="5">
    <location>
        <begin position="499"/>
        <end position="534"/>
    </location>
</feature>
<dbReference type="Gene3D" id="6.10.250.780">
    <property type="match status" value="1"/>
</dbReference>
<reference evidence="7" key="1">
    <citation type="submission" date="2022-06" db="EMBL/GenBank/DDBJ databases">
        <authorList>
            <person name="Berger JAMES D."/>
            <person name="Berger JAMES D."/>
        </authorList>
    </citation>
    <scope>NUCLEOTIDE SEQUENCE [LARGE SCALE GENOMIC DNA]</scope>
</reference>
<protein>
    <recommendedName>
        <fullName evidence="1">guanylate cyclase</fullName>
        <ecNumber evidence="1">4.6.1.2</ecNumber>
    </recommendedName>
</protein>
<evidence type="ECO:0000313" key="7">
    <source>
        <dbReference type="Proteomes" id="UP000050795"/>
    </source>
</evidence>
<dbReference type="CDD" id="cd07302">
    <property type="entry name" value="CHD"/>
    <property type="match status" value="1"/>
</dbReference>
<evidence type="ECO:0000313" key="8">
    <source>
        <dbReference type="WBParaSite" id="TREG1_43970.1"/>
    </source>
</evidence>
<dbReference type="InterPro" id="IPR029787">
    <property type="entry name" value="Nucleotide_cyclase"/>
</dbReference>
<dbReference type="SMART" id="SM00044">
    <property type="entry name" value="CYCc"/>
    <property type="match status" value="1"/>
</dbReference>
<feature type="domain" description="Guanylate cyclase" evidence="6">
    <location>
        <begin position="80"/>
        <end position="224"/>
    </location>
</feature>
<evidence type="ECO:0000256" key="4">
    <source>
        <dbReference type="ARBA" id="ARBA00023293"/>
    </source>
</evidence>
<dbReference type="PANTHER" id="PTHR45655">
    <property type="entry name" value="GUANYLATE CYCLASE SOLUBLE SUBUNIT BETA-2"/>
    <property type="match status" value="1"/>
</dbReference>
<organism evidence="7 8">
    <name type="scientific">Trichobilharzia regenti</name>
    <name type="common">Nasal bird schistosome</name>
    <dbReference type="NCBI Taxonomy" id="157069"/>
    <lineage>
        <taxon>Eukaryota</taxon>
        <taxon>Metazoa</taxon>
        <taxon>Spiralia</taxon>
        <taxon>Lophotrochozoa</taxon>
        <taxon>Platyhelminthes</taxon>
        <taxon>Trematoda</taxon>
        <taxon>Digenea</taxon>
        <taxon>Strigeidida</taxon>
        <taxon>Schistosomatoidea</taxon>
        <taxon>Schistosomatidae</taxon>
        <taxon>Trichobilharzia</taxon>
    </lineage>
</organism>
<dbReference type="CDD" id="cd22966">
    <property type="entry name" value="DD_DYDC-like"/>
    <property type="match status" value="1"/>
</dbReference>
<keyword evidence="7" id="KW-1185">Reference proteome</keyword>
<feature type="region of interest" description="Disordered" evidence="5">
    <location>
        <begin position="451"/>
        <end position="471"/>
    </location>
</feature>
<feature type="compositionally biased region" description="Basic and acidic residues" evidence="5">
    <location>
        <begin position="355"/>
        <end position="364"/>
    </location>
</feature>
<dbReference type="PROSITE" id="PS50125">
    <property type="entry name" value="GUANYLATE_CYCLASE_2"/>
    <property type="match status" value="1"/>
</dbReference>
<evidence type="ECO:0000256" key="5">
    <source>
        <dbReference type="SAM" id="MobiDB-lite"/>
    </source>
</evidence>
<feature type="region of interest" description="Disordered" evidence="5">
    <location>
        <begin position="309"/>
        <end position="413"/>
    </location>
</feature>
<dbReference type="Pfam" id="PF00211">
    <property type="entry name" value="Guanylate_cyc"/>
    <property type="match status" value="1"/>
</dbReference>
<dbReference type="GO" id="GO:0038060">
    <property type="term" value="P:nitric oxide-cGMP-mediated signaling"/>
    <property type="evidence" value="ECO:0007669"/>
    <property type="project" value="TreeGrafter"/>
</dbReference>
<feature type="compositionally biased region" description="Basic and acidic residues" evidence="5">
    <location>
        <begin position="454"/>
        <end position="463"/>
    </location>
</feature>
<dbReference type="GO" id="GO:0008074">
    <property type="term" value="C:guanylate cyclase complex, soluble"/>
    <property type="evidence" value="ECO:0007669"/>
    <property type="project" value="TreeGrafter"/>
</dbReference>
<dbReference type="EC" id="4.6.1.2" evidence="1"/>
<evidence type="ECO:0000256" key="1">
    <source>
        <dbReference type="ARBA" id="ARBA00012202"/>
    </source>
</evidence>
<dbReference type="InterPro" id="IPR011645">
    <property type="entry name" value="HNOB_dom_associated"/>
</dbReference>
<dbReference type="GO" id="GO:0000166">
    <property type="term" value="F:nucleotide binding"/>
    <property type="evidence" value="ECO:0007669"/>
    <property type="project" value="UniProtKB-KW"/>
</dbReference>
<dbReference type="InterPro" id="IPR001054">
    <property type="entry name" value="A/G_cyclase"/>
</dbReference>
<feature type="region of interest" description="Disordered" evidence="5">
    <location>
        <begin position="497"/>
        <end position="546"/>
    </location>
</feature>
<proteinExistence type="predicted"/>
<dbReference type="Gene3D" id="3.30.70.1230">
    <property type="entry name" value="Nucleotide cyclase"/>
    <property type="match status" value="1"/>
</dbReference>
<dbReference type="Pfam" id="PF07701">
    <property type="entry name" value="HNOBA"/>
    <property type="match status" value="1"/>
</dbReference>
<dbReference type="GO" id="GO:0004383">
    <property type="term" value="F:guanylate cyclase activity"/>
    <property type="evidence" value="ECO:0007669"/>
    <property type="project" value="UniProtKB-EC"/>
</dbReference>
<dbReference type="AlphaFoldDB" id="A0AA85JT98"/>
<reference evidence="8" key="2">
    <citation type="submission" date="2023-11" db="UniProtKB">
        <authorList>
            <consortium name="WormBaseParasite"/>
        </authorList>
    </citation>
    <scope>IDENTIFICATION</scope>
</reference>
<keyword evidence="3" id="KW-0456">Lyase</keyword>
<dbReference type="PANTHER" id="PTHR45655:SF10">
    <property type="entry name" value="SOLUBLE GUANYLATE CYCLASE 88E"/>
    <property type="match status" value="1"/>
</dbReference>
<evidence type="ECO:0000256" key="2">
    <source>
        <dbReference type="ARBA" id="ARBA00022741"/>
    </source>
</evidence>
<accession>A0AA85JT98</accession>
<dbReference type="WBParaSite" id="TREG1_43970.1">
    <property type="protein sequence ID" value="TREG1_43970.1"/>
    <property type="gene ID" value="TREG1_43970"/>
</dbReference>
<name>A0AA85JT98_TRIRE</name>
<dbReference type="Proteomes" id="UP000050795">
    <property type="component" value="Unassembled WGS sequence"/>
</dbReference>
<evidence type="ECO:0000256" key="3">
    <source>
        <dbReference type="ARBA" id="ARBA00023239"/>
    </source>
</evidence>
<keyword evidence="4" id="KW-0141">cGMP biosynthesis</keyword>
<keyword evidence="2" id="KW-0547">Nucleotide-binding</keyword>
<dbReference type="InterPro" id="IPR049630">
    <property type="entry name" value="DYDC-like_DD"/>
</dbReference>
<sequence length="625" mass="70189">MFDRSREIIFEGEQQSDEMMKLFEKQRQKSKQMEKAMAHLEKMRKVTDDLLYQCIPRPVARKIRNGTPAMETIQTFDEVTICFTKVVNFAAKCMHITVEQVIELLNKMYSLYDALTENHKVYKVETISDSYMLVSGVPSRTPLHAAHIIDTALDIIEATLANLYWPVTIENTPPGPKTKTLYTDENLHLYVGCHTGPVVAGVVGYKTPRYCLFGDTVNTSSRMMSHGVPDKIHVSDSCAQSLSPYPYIVECRGEITIKNNLTSKTSSYALWGMKTYIVTGRKPEFTVEDTTDGSNGRSFADVLKEDLLREEDTPSEDSDGSVKLSIDLSDKSGTTEGSEPGSPKDDIEELEMDEDVRPIKEKQRSSRGGSRRSSKEKVDSSKNENKRRQSKQPSNPASLIAEDGKKDNGDTAFVNNQNTTEILNQAARRLVETKINDVKNEQKMKQDITFNLDNPKEIMKESPSEPDLQAVNNQPDEAAQFKSKNKPFERSRLIKLNPANRTSRVSQVTGSNNDKANLSSSAEEILPTDNSSENAEAGDDNDDQNKEDAVQQYRDMVKQNVFDPVPAMSFCSPQGAMFRDLAQPLCLALTEVLIVKPKNPILYLGLWLKNYSIDSSKLDWIISSK</sequence>
<evidence type="ECO:0000259" key="6">
    <source>
        <dbReference type="PROSITE" id="PS50125"/>
    </source>
</evidence>
<dbReference type="SUPFAM" id="SSF55073">
    <property type="entry name" value="Nucleotide cyclase"/>
    <property type="match status" value="1"/>
</dbReference>